<evidence type="ECO:0000313" key="1">
    <source>
        <dbReference type="EMBL" id="MPC40473.1"/>
    </source>
</evidence>
<proteinExistence type="predicted"/>
<reference evidence="1 2" key="1">
    <citation type="submission" date="2019-05" db="EMBL/GenBank/DDBJ databases">
        <title>Another draft genome of Portunus trituberculatus and its Hox gene families provides insights of decapod evolution.</title>
        <authorList>
            <person name="Jeong J.-H."/>
            <person name="Song I."/>
            <person name="Kim S."/>
            <person name="Choi T."/>
            <person name="Kim D."/>
            <person name="Ryu S."/>
            <person name="Kim W."/>
        </authorList>
    </citation>
    <scope>NUCLEOTIDE SEQUENCE [LARGE SCALE GENOMIC DNA]</scope>
    <source>
        <tissue evidence="1">Muscle</tissue>
    </source>
</reference>
<organism evidence="1 2">
    <name type="scientific">Portunus trituberculatus</name>
    <name type="common">Swimming crab</name>
    <name type="synonym">Neptunus trituberculatus</name>
    <dbReference type="NCBI Taxonomy" id="210409"/>
    <lineage>
        <taxon>Eukaryota</taxon>
        <taxon>Metazoa</taxon>
        <taxon>Ecdysozoa</taxon>
        <taxon>Arthropoda</taxon>
        <taxon>Crustacea</taxon>
        <taxon>Multicrustacea</taxon>
        <taxon>Malacostraca</taxon>
        <taxon>Eumalacostraca</taxon>
        <taxon>Eucarida</taxon>
        <taxon>Decapoda</taxon>
        <taxon>Pleocyemata</taxon>
        <taxon>Brachyura</taxon>
        <taxon>Eubrachyura</taxon>
        <taxon>Portunoidea</taxon>
        <taxon>Portunidae</taxon>
        <taxon>Portuninae</taxon>
        <taxon>Portunus</taxon>
    </lineage>
</organism>
<protein>
    <submittedName>
        <fullName evidence="1">Uncharacterized protein</fullName>
    </submittedName>
</protein>
<sequence length="87" mass="9599">MQCQASRRQSLALRLADVRGIARLRTTRLEQLGWLGCLCESQLQLPQVKCDGQILALRSPRAPGSEKPCAKHTLARLCTGHMCKLAS</sequence>
<name>A0A5B7F5V1_PORTR</name>
<dbReference type="EMBL" id="VSRR010004704">
    <property type="protein sequence ID" value="MPC40473.1"/>
    <property type="molecule type" value="Genomic_DNA"/>
</dbReference>
<accession>A0A5B7F5V1</accession>
<keyword evidence="2" id="KW-1185">Reference proteome</keyword>
<dbReference type="AlphaFoldDB" id="A0A5B7F5V1"/>
<comment type="caution">
    <text evidence="1">The sequence shown here is derived from an EMBL/GenBank/DDBJ whole genome shotgun (WGS) entry which is preliminary data.</text>
</comment>
<dbReference type="Proteomes" id="UP000324222">
    <property type="component" value="Unassembled WGS sequence"/>
</dbReference>
<evidence type="ECO:0000313" key="2">
    <source>
        <dbReference type="Proteomes" id="UP000324222"/>
    </source>
</evidence>
<gene>
    <name evidence="1" type="ORF">E2C01_034032</name>
</gene>